<accession>A0A917NBT1</accession>
<keyword evidence="8" id="KW-1185">Reference proteome</keyword>
<dbReference type="CDD" id="cd02440">
    <property type="entry name" value="AdoMet_MTases"/>
    <property type="match status" value="1"/>
</dbReference>
<dbReference type="PANTHER" id="PTHR43648:SF1">
    <property type="entry name" value="ELECTRON TRANSFER FLAVOPROTEIN BETA SUBUNIT LYSINE METHYLTRANSFERASE"/>
    <property type="match status" value="1"/>
</dbReference>
<dbReference type="Pfam" id="PF06325">
    <property type="entry name" value="PrmA"/>
    <property type="match status" value="1"/>
</dbReference>
<evidence type="ECO:0000256" key="1">
    <source>
        <dbReference type="ARBA" id="ARBA00009741"/>
    </source>
</evidence>
<protein>
    <recommendedName>
        <fullName evidence="6">Ribosomal protein L11 methyltransferase</fullName>
        <shortName evidence="6">L11 Mtase</shortName>
        <ecNumber evidence="6">2.1.1.-</ecNumber>
    </recommendedName>
</protein>
<sequence>MLQLQIECHRDDVEELSDFLEETGALSITFTDKYDDPILEPELGTTPLWSNVIIQALYEKQEDAEHASSAFNTQYPKFLTSLAAVPEEDWERVWMTQFTPLQFGRRLWIVPSWITPPDPNACNLILDPGLAFGTGTHPTTSLCLTWLDNAELVDKRVVDYGCGSGILALAAIKLGAKHVYAVDIDEQALMASRNNAEMNQVPSELISVCFPDELQLKTDLIMANILLTPLLSLKMRFYHVLEKEGMLVVSGILVDQTQELIEAYQDCFKHESTTTREEWALVTFKAI</sequence>
<dbReference type="InterPro" id="IPR004498">
    <property type="entry name" value="Ribosomal_PrmA_MeTrfase"/>
</dbReference>
<comment type="subcellular location">
    <subcellularLocation>
        <location evidence="6">Cytoplasm</location>
    </subcellularLocation>
</comment>
<feature type="binding site" evidence="6">
    <location>
        <position position="140"/>
    </location>
    <ligand>
        <name>S-adenosyl-L-methionine</name>
        <dbReference type="ChEBI" id="CHEBI:59789"/>
    </ligand>
</feature>
<evidence type="ECO:0000313" key="7">
    <source>
        <dbReference type="EMBL" id="GGI86447.1"/>
    </source>
</evidence>
<name>A0A917NBT1_9GAMM</name>
<feature type="binding site" evidence="6">
    <location>
        <position position="224"/>
    </location>
    <ligand>
        <name>S-adenosyl-L-methionine</name>
        <dbReference type="ChEBI" id="CHEBI:59789"/>
    </ligand>
</feature>
<evidence type="ECO:0000256" key="3">
    <source>
        <dbReference type="ARBA" id="ARBA00022603"/>
    </source>
</evidence>
<dbReference type="HAMAP" id="MF_00735">
    <property type="entry name" value="Methyltr_PrmA"/>
    <property type="match status" value="1"/>
</dbReference>
<keyword evidence="5 6" id="KW-0949">S-adenosyl-L-methionine</keyword>
<dbReference type="GO" id="GO:0032259">
    <property type="term" value="P:methylation"/>
    <property type="evidence" value="ECO:0007669"/>
    <property type="project" value="UniProtKB-KW"/>
</dbReference>
<feature type="binding site" evidence="6">
    <location>
        <position position="161"/>
    </location>
    <ligand>
        <name>S-adenosyl-L-methionine</name>
        <dbReference type="ChEBI" id="CHEBI:59789"/>
    </ligand>
</feature>
<keyword evidence="7" id="KW-0687">Ribonucleoprotein</keyword>
<comment type="function">
    <text evidence="6">Methylates ribosomal protein L11.</text>
</comment>
<comment type="caution">
    <text evidence="7">The sequence shown here is derived from an EMBL/GenBank/DDBJ whole genome shotgun (WGS) entry which is preliminary data.</text>
</comment>
<keyword evidence="7" id="KW-0689">Ribosomal protein</keyword>
<dbReference type="Gene3D" id="3.40.50.150">
    <property type="entry name" value="Vaccinia Virus protein VP39"/>
    <property type="match status" value="1"/>
</dbReference>
<evidence type="ECO:0000256" key="5">
    <source>
        <dbReference type="ARBA" id="ARBA00022691"/>
    </source>
</evidence>
<organism evidence="7 8">
    <name type="scientific">Legionella impletisoli</name>
    <dbReference type="NCBI Taxonomy" id="343510"/>
    <lineage>
        <taxon>Bacteria</taxon>
        <taxon>Pseudomonadati</taxon>
        <taxon>Pseudomonadota</taxon>
        <taxon>Gammaproteobacteria</taxon>
        <taxon>Legionellales</taxon>
        <taxon>Legionellaceae</taxon>
        <taxon>Legionella</taxon>
    </lineage>
</organism>
<dbReference type="GO" id="GO:0005840">
    <property type="term" value="C:ribosome"/>
    <property type="evidence" value="ECO:0007669"/>
    <property type="project" value="UniProtKB-KW"/>
</dbReference>
<dbReference type="EMBL" id="BMOB01000005">
    <property type="protein sequence ID" value="GGI86447.1"/>
    <property type="molecule type" value="Genomic_DNA"/>
</dbReference>
<dbReference type="Proteomes" id="UP000630149">
    <property type="component" value="Unassembled WGS sequence"/>
</dbReference>
<dbReference type="InterPro" id="IPR029063">
    <property type="entry name" value="SAM-dependent_MTases_sf"/>
</dbReference>
<evidence type="ECO:0000256" key="2">
    <source>
        <dbReference type="ARBA" id="ARBA00022490"/>
    </source>
</evidence>
<keyword evidence="4 6" id="KW-0808">Transferase</keyword>
<evidence type="ECO:0000313" key="8">
    <source>
        <dbReference type="Proteomes" id="UP000630149"/>
    </source>
</evidence>
<reference evidence="7" key="1">
    <citation type="journal article" date="2014" name="Int. J. Syst. Evol. Microbiol.">
        <title>Complete genome sequence of Corynebacterium casei LMG S-19264T (=DSM 44701T), isolated from a smear-ripened cheese.</title>
        <authorList>
            <consortium name="US DOE Joint Genome Institute (JGI-PGF)"/>
            <person name="Walter F."/>
            <person name="Albersmeier A."/>
            <person name="Kalinowski J."/>
            <person name="Ruckert C."/>
        </authorList>
    </citation>
    <scope>NUCLEOTIDE SEQUENCE</scope>
    <source>
        <strain evidence="7">JCM 13919</strain>
    </source>
</reference>
<dbReference type="AlphaFoldDB" id="A0A917NBT1"/>
<keyword evidence="2 6" id="KW-0963">Cytoplasm</keyword>
<dbReference type="NCBIfam" id="TIGR00406">
    <property type="entry name" value="prmA"/>
    <property type="match status" value="1"/>
</dbReference>
<evidence type="ECO:0000256" key="4">
    <source>
        <dbReference type="ARBA" id="ARBA00022679"/>
    </source>
</evidence>
<proteinExistence type="inferred from homology"/>
<gene>
    <name evidence="6 7" type="primary">prmA</name>
    <name evidence="7" type="ORF">GCM10007966_13880</name>
</gene>
<dbReference type="GO" id="GO:0005829">
    <property type="term" value="C:cytosol"/>
    <property type="evidence" value="ECO:0007669"/>
    <property type="project" value="TreeGrafter"/>
</dbReference>
<dbReference type="GO" id="GO:0016279">
    <property type="term" value="F:protein-lysine N-methyltransferase activity"/>
    <property type="evidence" value="ECO:0007669"/>
    <property type="project" value="TreeGrafter"/>
</dbReference>
<dbReference type="SUPFAM" id="SSF53335">
    <property type="entry name" value="S-adenosyl-L-methionine-dependent methyltransferases"/>
    <property type="match status" value="1"/>
</dbReference>
<comment type="similarity">
    <text evidence="1 6">Belongs to the methyltransferase superfamily. PrmA family.</text>
</comment>
<keyword evidence="3 6" id="KW-0489">Methyltransferase</keyword>
<reference evidence="7" key="2">
    <citation type="submission" date="2020-09" db="EMBL/GenBank/DDBJ databases">
        <authorList>
            <person name="Sun Q."/>
            <person name="Ohkuma M."/>
        </authorList>
    </citation>
    <scope>NUCLEOTIDE SEQUENCE</scope>
    <source>
        <strain evidence="7">JCM 13919</strain>
    </source>
</reference>
<dbReference type="PANTHER" id="PTHR43648">
    <property type="entry name" value="ELECTRON TRANSFER FLAVOPROTEIN BETA SUBUNIT LYSINE METHYLTRANSFERASE"/>
    <property type="match status" value="1"/>
</dbReference>
<dbReference type="PIRSF" id="PIRSF000401">
    <property type="entry name" value="RPL11_MTase"/>
    <property type="match status" value="1"/>
</dbReference>
<comment type="catalytic activity">
    <reaction evidence="6">
        <text>L-lysyl-[protein] + 3 S-adenosyl-L-methionine = N(6),N(6),N(6)-trimethyl-L-lysyl-[protein] + 3 S-adenosyl-L-homocysteine + 3 H(+)</text>
        <dbReference type="Rhea" id="RHEA:54192"/>
        <dbReference type="Rhea" id="RHEA-COMP:9752"/>
        <dbReference type="Rhea" id="RHEA-COMP:13826"/>
        <dbReference type="ChEBI" id="CHEBI:15378"/>
        <dbReference type="ChEBI" id="CHEBI:29969"/>
        <dbReference type="ChEBI" id="CHEBI:57856"/>
        <dbReference type="ChEBI" id="CHEBI:59789"/>
        <dbReference type="ChEBI" id="CHEBI:61961"/>
    </reaction>
</comment>
<feature type="binding site" evidence="6">
    <location>
        <position position="183"/>
    </location>
    <ligand>
        <name>S-adenosyl-L-methionine</name>
        <dbReference type="ChEBI" id="CHEBI:59789"/>
    </ligand>
</feature>
<dbReference type="EC" id="2.1.1.-" evidence="6"/>
<dbReference type="InterPro" id="IPR050078">
    <property type="entry name" value="Ribosomal_L11_MeTrfase_PrmA"/>
</dbReference>
<evidence type="ECO:0000256" key="6">
    <source>
        <dbReference type="HAMAP-Rule" id="MF_00735"/>
    </source>
</evidence>